<comment type="similarity">
    <text evidence="2 6">Belongs to the cytochrome c oxidase subunit 3 family.</text>
</comment>
<evidence type="ECO:0000256" key="5">
    <source>
        <dbReference type="ARBA" id="ARBA00023136"/>
    </source>
</evidence>
<dbReference type="PROSITE" id="PS50253">
    <property type="entry name" value="COX3"/>
    <property type="match status" value="1"/>
</dbReference>
<feature type="domain" description="Heme-copper oxidase subunit III family profile" evidence="8">
    <location>
        <begin position="31"/>
        <end position="211"/>
    </location>
</feature>
<evidence type="ECO:0000256" key="6">
    <source>
        <dbReference type="RuleBase" id="RU003376"/>
    </source>
</evidence>
<keyword evidence="3 6" id="KW-0812">Transmembrane</keyword>
<evidence type="ECO:0000259" key="8">
    <source>
        <dbReference type="PROSITE" id="PS50253"/>
    </source>
</evidence>
<feature type="transmembrane region" description="Helical" evidence="7">
    <location>
        <begin position="136"/>
        <end position="160"/>
    </location>
</feature>
<feature type="transmembrane region" description="Helical" evidence="7">
    <location>
        <begin position="100"/>
        <end position="121"/>
    </location>
</feature>
<proteinExistence type="inferred from homology"/>
<feature type="transmembrane region" description="Helical" evidence="7">
    <location>
        <begin position="190"/>
        <end position="216"/>
    </location>
</feature>
<dbReference type="EC" id="1.9.3.1" evidence="9"/>
<dbReference type="InterPro" id="IPR013833">
    <property type="entry name" value="Cyt_c_oxidase_su3_a-hlx"/>
</dbReference>
<keyword evidence="9" id="KW-0560">Oxidoreductase</keyword>
<dbReference type="RefSeq" id="WP_168036263.1">
    <property type="nucleotide sequence ID" value="NZ_JAATJH010000001.1"/>
</dbReference>
<keyword evidence="4 7" id="KW-1133">Transmembrane helix</keyword>
<dbReference type="Pfam" id="PF00510">
    <property type="entry name" value="COX3"/>
    <property type="match status" value="1"/>
</dbReference>
<evidence type="ECO:0000256" key="1">
    <source>
        <dbReference type="ARBA" id="ARBA00004141"/>
    </source>
</evidence>
<protein>
    <submittedName>
        <fullName evidence="9">Cytochrome c oxidase subunit 3</fullName>
        <ecNumber evidence="9">1.9.3.1</ecNumber>
    </submittedName>
</protein>
<dbReference type="PANTHER" id="PTHR11403">
    <property type="entry name" value="CYTOCHROME C OXIDASE SUBUNIT III"/>
    <property type="match status" value="1"/>
</dbReference>
<dbReference type="InterPro" id="IPR035973">
    <property type="entry name" value="Cyt_c_oxidase_su3-like_sf"/>
</dbReference>
<evidence type="ECO:0000256" key="7">
    <source>
        <dbReference type="SAM" id="Phobius"/>
    </source>
</evidence>
<dbReference type="CDD" id="cd00386">
    <property type="entry name" value="Heme_Cu_Oxidase_III_like"/>
    <property type="match status" value="1"/>
</dbReference>
<reference evidence="9 10" key="1">
    <citation type="submission" date="2020-03" db="EMBL/GenBank/DDBJ databases">
        <title>Genomic Encyclopedia of Type Strains, Phase IV (KMG-IV): sequencing the most valuable type-strain genomes for metagenomic binning, comparative biology and taxonomic classification.</title>
        <authorList>
            <person name="Goeker M."/>
        </authorList>
    </citation>
    <scope>NUCLEOTIDE SEQUENCE [LARGE SCALE GENOMIC DNA]</scope>
    <source>
        <strain evidence="9 10">DSM 105096</strain>
    </source>
</reference>
<dbReference type="EMBL" id="JAATJH010000001">
    <property type="protein sequence ID" value="NJC25515.1"/>
    <property type="molecule type" value="Genomic_DNA"/>
</dbReference>
<evidence type="ECO:0000256" key="3">
    <source>
        <dbReference type="ARBA" id="ARBA00022692"/>
    </source>
</evidence>
<dbReference type="InterPro" id="IPR024791">
    <property type="entry name" value="Cyt_c/ubiquinol_Oxase_su3"/>
</dbReference>
<keyword evidence="5 7" id="KW-0472">Membrane</keyword>
<dbReference type="GO" id="GO:0016491">
    <property type="term" value="F:oxidoreductase activity"/>
    <property type="evidence" value="ECO:0007669"/>
    <property type="project" value="UniProtKB-KW"/>
</dbReference>
<evidence type="ECO:0000313" key="9">
    <source>
        <dbReference type="EMBL" id="NJC25515.1"/>
    </source>
</evidence>
<evidence type="ECO:0000313" key="10">
    <source>
        <dbReference type="Proteomes" id="UP000770785"/>
    </source>
</evidence>
<accession>A0ABX0X8E0</accession>
<dbReference type="SUPFAM" id="SSF81452">
    <property type="entry name" value="Cytochrome c oxidase subunit III-like"/>
    <property type="match status" value="1"/>
</dbReference>
<evidence type="ECO:0000256" key="2">
    <source>
        <dbReference type="ARBA" id="ARBA00010581"/>
    </source>
</evidence>
<organism evidence="9 10">
    <name type="scientific">Neolewinella antarctica</name>
    <dbReference type="NCBI Taxonomy" id="442734"/>
    <lineage>
        <taxon>Bacteria</taxon>
        <taxon>Pseudomonadati</taxon>
        <taxon>Bacteroidota</taxon>
        <taxon>Saprospiria</taxon>
        <taxon>Saprospirales</taxon>
        <taxon>Lewinellaceae</taxon>
        <taxon>Neolewinella</taxon>
    </lineage>
</organism>
<name>A0ABX0X8E0_9BACT</name>
<evidence type="ECO:0000256" key="4">
    <source>
        <dbReference type="ARBA" id="ARBA00022989"/>
    </source>
</evidence>
<sequence length="217" mass="25470">MDDRPYEVAHLQDEDDPTADNFAFHPKNVYLTLLLFSLTMLFLTMTAAFVYTRVQSDLPPIQLPLLFLINTGILLASSYTMIRAKRAYLADNTKGYTKMLWYTMGLSFFFLIMQCIAWYQLFSQQIYITSDNSAGYLYVISGLHFAHVIGGIPFLGVFLYKARKYMREPVSVLVYFSDPDKRLNLRLLTVYWHFLDGLWIYLILFFFINQLVWAYFP</sequence>
<feature type="transmembrane region" description="Helical" evidence="7">
    <location>
        <begin position="29"/>
        <end position="49"/>
    </location>
</feature>
<dbReference type="Gene3D" id="1.20.120.80">
    <property type="entry name" value="Cytochrome c oxidase, subunit III, four-helix bundle"/>
    <property type="match status" value="1"/>
</dbReference>
<dbReference type="Proteomes" id="UP000770785">
    <property type="component" value="Unassembled WGS sequence"/>
</dbReference>
<gene>
    <name evidence="9" type="ORF">GGR27_000996</name>
</gene>
<comment type="subcellular location">
    <subcellularLocation>
        <location evidence="6">Cell membrane</location>
        <topology evidence="6">Multi-pass membrane protein</topology>
    </subcellularLocation>
    <subcellularLocation>
        <location evidence="1">Membrane</location>
        <topology evidence="1">Multi-pass membrane protein</topology>
    </subcellularLocation>
</comment>
<comment type="caution">
    <text evidence="9">The sequence shown here is derived from an EMBL/GenBank/DDBJ whole genome shotgun (WGS) entry which is preliminary data.</text>
</comment>
<dbReference type="PANTHER" id="PTHR11403:SF10">
    <property type="entry name" value="CYTOCHROME C OXIDASE"/>
    <property type="match status" value="1"/>
</dbReference>
<dbReference type="InterPro" id="IPR000298">
    <property type="entry name" value="Cyt_c_oxidase-like_su3"/>
</dbReference>
<feature type="transmembrane region" description="Helical" evidence="7">
    <location>
        <begin position="61"/>
        <end position="79"/>
    </location>
</feature>
<keyword evidence="10" id="KW-1185">Reference proteome</keyword>